<comment type="pathway">
    <text evidence="12">Carbohydrate metabolism; D-ribose degradation; D-ribose 5-phosphate from beta-D-ribopyranose: step 2/2.</text>
</comment>
<keyword evidence="11 12" id="KW-0119">Carbohydrate metabolism</keyword>
<dbReference type="PRINTS" id="PR00990">
    <property type="entry name" value="RIBOKINASE"/>
</dbReference>
<keyword evidence="4 12" id="KW-0808">Transferase</keyword>
<evidence type="ECO:0000256" key="6">
    <source>
        <dbReference type="ARBA" id="ARBA00022741"/>
    </source>
</evidence>
<dbReference type="GO" id="GO:0046872">
    <property type="term" value="F:metal ion binding"/>
    <property type="evidence" value="ECO:0007669"/>
    <property type="project" value="UniProtKB-KW"/>
</dbReference>
<keyword evidence="6 12" id="KW-0547">Nucleotide-binding</keyword>
<feature type="domain" description="Carbohydrate kinase PfkB" evidence="13">
    <location>
        <begin position="4"/>
        <end position="297"/>
    </location>
</feature>
<keyword evidence="5 12" id="KW-0479">Metal-binding</keyword>
<dbReference type="PATRIC" id="fig|319653.3.peg.1097"/>
<dbReference type="Gene3D" id="3.40.1190.20">
    <property type="match status" value="1"/>
</dbReference>
<feature type="binding site" evidence="12">
    <location>
        <position position="255"/>
    </location>
    <ligand>
        <name>substrate</name>
    </ligand>
</feature>
<dbReference type="EC" id="2.7.1.15" evidence="2 12"/>
<comment type="caution">
    <text evidence="12">Lacks conserved residue(s) required for the propagation of feature annotation.</text>
</comment>
<feature type="binding site" evidence="12">
    <location>
        <begin position="254"/>
        <end position="255"/>
    </location>
    <ligand>
        <name>ATP</name>
        <dbReference type="ChEBI" id="CHEBI:30616"/>
    </ligand>
</feature>
<evidence type="ECO:0000313" key="14">
    <source>
        <dbReference type="EMBL" id="KRN81569.1"/>
    </source>
</evidence>
<feature type="binding site" evidence="12">
    <location>
        <position position="291"/>
    </location>
    <ligand>
        <name>K(+)</name>
        <dbReference type="ChEBI" id="CHEBI:29103"/>
    </ligand>
</feature>
<reference evidence="14 16" key="1">
    <citation type="journal article" date="2015" name="Genome Announc.">
        <title>Expanding the biotechnology potential of lactobacilli through comparative genomics of 213 strains and associated genera.</title>
        <authorList>
            <person name="Sun Z."/>
            <person name="Harris H.M."/>
            <person name="McCann A."/>
            <person name="Guo C."/>
            <person name="Argimon S."/>
            <person name="Zhang W."/>
            <person name="Yang X."/>
            <person name="Jeffery I.B."/>
            <person name="Cooney J.C."/>
            <person name="Kagawa T.F."/>
            <person name="Liu W."/>
            <person name="Song Y."/>
            <person name="Salvetti E."/>
            <person name="Wrobel A."/>
            <person name="Rasinkangas P."/>
            <person name="Parkhill J."/>
            <person name="Rea M.C."/>
            <person name="O'Sullivan O."/>
            <person name="Ritari J."/>
            <person name="Douillard F.P."/>
            <person name="Paul Ross R."/>
            <person name="Yang R."/>
            <person name="Briner A.E."/>
            <person name="Felis G.E."/>
            <person name="de Vos W.M."/>
            <person name="Barrangou R."/>
            <person name="Klaenhammer T.R."/>
            <person name="Caufield P.W."/>
            <person name="Cui Y."/>
            <person name="Zhang H."/>
            <person name="O'Toole P.W."/>
        </authorList>
    </citation>
    <scope>NUCLEOTIDE SEQUENCE [LARGE SCALE GENOMIC DNA]</scope>
    <source>
        <strain evidence="14 16">DSM 22301</strain>
    </source>
</reference>
<comment type="caution">
    <text evidence="14">The sequence shown here is derived from an EMBL/GenBank/DDBJ whole genome shotgun (WGS) entry which is preliminary data.</text>
</comment>
<comment type="function">
    <text evidence="12">Catalyzes the phosphorylation of ribose at O-5 in a reaction requiring ATP and magnesium. The resulting D-ribose-5-phosphate can then be used either for sythesis of nucleotides, histidine, and tryptophan, or as a component of the pentose phosphate pathway.</text>
</comment>
<feature type="binding site" evidence="12">
    <location>
        <position position="295"/>
    </location>
    <ligand>
        <name>K(+)</name>
        <dbReference type="ChEBI" id="CHEBI:29103"/>
    </ligand>
</feature>
<keyword evidence="10 12" id="KW-0630">Potassium</keyword>
<dbReference type="GeneID" id="76044273"/>
<dbReference type="EMBL" id="JQBY01000024">
    <property type="protein sequence ID" value="KRN81569.1"/>
    <property type="molecule type" value="Genomic_DNA"/>
</dbReference>
<organism evidence="14 16">
    <name type="scientific">Pediococcus ethanolidurans</name>
    <dbReference type="NCBI Taxonomy" id="319653"/>
    <lineage>
        <taxon>Bacteria</taxon>
        <taxon>Bacillati</taxon>
        <taxon>Bacillota</taxon>
        <taxon>Bacilli</taxon>
        <taxon>Lactobacillales</taxon>
        <taxon>Lactobacillaceae</taxon>
        <taxon>Pediococcus</taxon>
    </lineage>
</organism>
<feature type="binding site" evidence="12">
    <location>
        <position position="187"/>
    </location>
    <ligand>
        <name>ATP</name>
        <dbReference type="ChEBI" id="CHEBI:30616"/>
    </ligand>
</feature>
<evidence type="ECO:0000313" key="16">
    <source>
        <dbReference type="Proteomes" id="UP000051749"/>
    </source>
</evidence>
<dbReference type="Proteomes" id="UP000051749">
    <property type="component" value="Unassembled WGS sequence"/>
</dbReference>
<comment type="cofactor">
    <cofactor evidence="12">
        <name>Mg(2+)</name>
        <dbReference type="ChEBI" id="CHEBI:18420"/>
    </cofactor>
    <text evidence="12">Requires a divalent cation, most likely magnesium in vivo, as an electrophilic catalyst to aid phosphoryl group transfer. It is the chelate of the metal and the nucleotide that is the actual substrate.</text>
</comment>
<dbReference type="GO" id="GO:0019303">
    <property type="term" value="P:D-ribose catabolic process"/>
    <property type="evidence" value="ECO:0007669"/>
    <property type="project" value="UniProtKB-UniRule"/>
</dbReference>
<dbReference type="GO" id="GO:0005737">
    <property type="term" value="C:cytoplasm"/>
    <property type="evidence" value="ECO:0007669"/>
    <property type="project" value="UniProtKB-SubCell"/>
</dbReference>
<evidence type="ECO:0000256" key="10">
    <source>
        <dbReference type="ARBA" id="ARBA00022958"/>
    </source>
</evidence>
<reference evidence="15 17" key="2">
    <citation type="submission" date="2016-10" db="EMBL/GenBank/DDBJ databases">
        <authorList>
            <person name="Varghese N."/>
            <person name="Submissions S."/>
        </authorList>
    </citation>
    <scope>NUCLEOTIDE SEQUENCE [LARGE SCALE GENOMIC DNA]</scope>
    <source>
        <strain evidence="15 17">CGMCC 1.3889</strain>
    </source>
</reference>
<comment type="similarity">
    <text evidence="12">Belongs to the carbohydrate kinase PfkB family. Ribokinase subfamily.</text>
</comment>
<dbReference type="PANTHER" id="PTHR10584">
    <property type="entry name" value="SUGAR KINASE"/>
    <property type="match status" value="1"/>
</dbReference>
<dbReference type="HAMAP" id="MF_01987">
    <property type="entry name" value="Ribokinase"/>
    <property type="match status" value="1"/>
</dbReference>
<feature type="binding site" evidence="12">
    <location>
        <begin position="223"/>
        <end position="228"/>
    </location>
    <ligand>
        <name>ATP</name>
        <dbReference type="ChEBI" id="CHEBI:30616"/>
    </ligand>
</feature>
<protein>
    <recommendedName>
        <fullName evidence="3 12">Ribokinase</fullName>
        <shortName evidence="12">RK</shortName>
        <ecNumber evidence="2 12">2.7.1.15</ecNumber>
    </recommendedName>
</protein>
<dbReference type="RefSeq" id="WP_057807530.1">
    <property type="nucleotide sequence ID" value="NZ_BJYP01000028.1"/>
</dbReference>
<evidence type="ECO:0000256" key="9">
    <source>
        <dbReference type="ARBA" id="ARBA00022842"/>
    </source>
</evidence>
<comment type="subcellular location">
    <subcellularLocation>
        <location evidence="12">Cytoplasm</location>
    </subcellularLocation>
</comment>
<dbReference type="OrthoDB" id="9775849at2"/>
<evidence type="ECO:0000256" key="1">
    <source>
        <dbReference type="ARBA" id="ARBA00005380"/>
    </source>
</evidence>
<dbReference type="GO" id="GO:0004747">
    <property type="term" value="F:ribokinase activity"/>
    <property type="evidence" value="ECO:0007669"/>
    <property type="project" value="UniProtKB-UniRule"/>
</dbReference>
<evidence type="ECO:0000313" key="15">
    <source>
        <dbReference type="EMBL" id="SER68415.1"/>
    </source>
</evidence>
<dbReference type="Pfam" id="PF00294">
    <property type="entry name" value="PfkB"/>
    <property type="match status" value="1"/>
</dbReference>
<keyword evidence="7 12" id="KW-0418">Kinase</keyword>
<evidence type="ECO:0000259" key="13">
    <source>
        <dbReference type="Pfam" id="PF00294"/>
    </source>
</evidence>
<dbReference type="NCBIfam" id="TIGR02152">
    <property type="entry name" value="D_ribokin_bact"/>
    <property type="match status" value="1"/>
</dbReference>
<dbReference type="PANTHER" id="PTHR10584:SF166">
    <property type="entry name" value="RIBOKINASE"/>
    <property type="match status" value="1"/>
</dbReference>
<dbReference type="STRING" id="319653.SAMN04487973_1134"/>
<comment type="activity regulation">
    <text evidence="12">Activated by a monovalent cation that binds near, but not in, the active site. The most likely occupant of the site in vivo is potassium. Ion binding induces a conformational change that may alter substrate affinity.</text>
</comment>
<dbReference type="EMBL" id="FOGK01000013">
    <property type="protein sequence ID" value="SER68415.1"/>
    <property type="molecule type" value="Genomic_DNA"/>
</dbReference>
<feature type="active site" description="Proton acceptor" evidence="12">
    <location>
        <position position="255"/>
    </location>
</feature>
<sequence length="307" mass="32227">MANNVTVVGSLNMDIHIPIAHIPLQGETLSLLKPSSQAAGGKGANQAVAAQRLGALVHFIGSVGDDDAGKLLRNKCQNEGIDISGVRILNDANTGQAFIMLEPDGHNTIMVEGGANKLGSVDAVNADKGNIQRSQITIAQLETNLEPVIAAFKLEKQVGALTILNPAPALPELPEELVRLTDVITPNETEAATLTGQKVETEADCQKAAVKFQEMGIANVVITLGSNGVFYSVGEKSRLVPAHKVVPVDTTAAGDTFIGAIAAKVVPDLSNMDETIEFANLASSLTVQKEGAMDSIPRLREVNEANR</sequence>
<evidence type="ECO:0000256" key="7">
    <source>
        <dbReference type="ARBA" id="ARBA00022777"/>
    </source>
</evidence>
<dbReference type="InterPro" id="IPR002139">
    <property type="entry name" value="Ribo/fructo_kinase"/>
</dbReference>
<dbReference type="SUPFAM" id="SSF53613">
    <property type="entry name" value="Ribokinase-like"/>
    <property type="match status" value="1"/>
</dbReference>
<dbReference type="UniPathway" id="UPA00916">
    <property type="reaction ID" value="UER00889"/>
</dbReference>
<dbReference type="PROSITE" id="PS00584">
    <property type="entry name" value="PFKB_KINASES_2"/>
    <property type="match status" value="1"/>
</dbReference>
<evidence type="ECO:0000256" key="3">
    <source>
        <dbReference type="ARBA" id="ARBA00016943"/>
    </source>
</evidence>
<accession>A0A0R2JWN9</accession>
<feature type="binding site" evidence="12">
    <location>
        <position position="251"/>
    </location>
    <ligand>
        <name>K(+)</name>
        <dbReference type="ChEBI" id="CHEBI:29103"/>
    </ligand>
</feature>
<dbReference type="Proteomes" id="UP000182818">
    <property type="component" value="Unassembled WGS sequence"/>
</dbReference>
<feature type="binding site" evidence="12">
    <location>
        <begin position="41"/>
        <end position="45"/>
    </location>
    <ligand>
        <name>substrate</name>
    </ligand>
</feature>
<feature type="binding site" evidence="12">
    <location>
        <position position="289"/>
    </location>
    <ligand>
        <name>K(+)</name>
        <dbReference type="ChEBI" id="CHEBI:29103"/>
    </ligand>
</feature>
<evidence type="ECO:0000256" key="2">
    <source>
        <dbReference type="ARBA" id="ARBA00012035"/>
    </source>
</evidence>
<dbReference type="InterPro" id="IPR011877">
    <property type="entry name" value="Ribokinase"/>
</dbReference>
<dbReference type="GO" id="GO:0005524">
    <property type="term" value="F:ATP binding"/>
    <property type="evidence" value="ECO:0007669"/>
    <property type="project" value="UniProtKB-UniRule"/>
</dbReference>
<evidence type="ECO:0000256" key="4">
    <source>
        <dbReference type="ARBA" id="ARBA00022679"/>
    </source>
</evidence>
<name>A0A0R2JWN9_9LACO</name>
<proteinExistence type="inferred from homology"/>
<keyword evidence="8 12" id="KW-0067">ATP-binding</keyword>
<keyword evidence="9 12" id="KW-0460">Magnesium</keyword>
<keyword evidence="17" id="KW-1185">Reference proteome</keyword>
<feature type="binding site" evidence="12">
    <location>
        <position position="142"/>
    </location>
    <ligand>
        <name>substrate</name>
    </ligand>
</feature>
<evidence type="ECO:0000256" key="12">
    <source>
        <dbReference type="HAMAP-Rule" id="MF_01987"/>
    </source>
</evidence>
<dbReference type="CDD" id="cd01174">
    <property type="entry name" value="ribokinase"/>
    <property type="match status" value="1"/>
</dbReference>
<evidence type="ECO:0000313" key="17">
    <source>
        <dbReference type="Proteomes" id="UP000182818"/>
    </source>
</evidence>
<keyword evidence="12" id="KW-0963">Cytoplasm</keyword>
<feature type="binding site" evidence="12">
    <location>
        <position position="280"/>
    </location>
    <ligand>
        <name>ATP</name>
        <dbReference type="ChEBI" id="CHEBI:30616"/>
    </ligand>
</feature>
<dbReference type="InterPro" id="IPR002173">
    <property type="entry name" value="Carboh/pur_kinase_PfkB_CS"/>
</dbReference>
<evidence type="ECO:0000256" key="11">
    <source>
        <dbReference type="ARBA" id="ARBA00023277"/>
    </source>
</evidence>
<feature type="binding site" evidence="12">
    <location>
        <begin position="12"/>
        <end position="14"/>
    </location>
    <ligand>
        <name>substrate</name>
    </ligand>
</feature>
<feature type="binding site" evidence="12">
    <location>
        <position position="249"/>
    </location>
    <ligand>
        <name>K(+)</name>
        <dbReference type="ChEBI" id="CHEBI:29103"/>
    </ligand>
</feature>
<evidence type="ECO:0000256" key="8">
    <source>
        <dbReference type="ARBA" id="ARBA00022840"/>
    </source>
</evidence>
<comment type="similarity">
    <text evidence="1">Belongs to the carbohydrate kinase pfkB family.</text>
</comment>
<dbReference type="InterPro" id="IPR011611">
    <property type="entry name" value="PfkB_dom"/>
</dbReference>
<comment type="catalytic activity">
    <reaction evidence="12">
        <text>D-ribose + ATP = D-ribose 5-phosphate + ADP + H(+)</text>
        <dbReference type="Rhea" id="RHEA:13697"/>
        <dbReference type="ChEBI" id="CHEBI:15378"/>
        <dbReference type="ChEBI" id="CHEBI:30616"/>
        <dbReference type="ChEBI" id="CHEBI:47013"/>
        <dbReference type="ChEBI" id="CHEBI:78346"/>
        <dbReference type="ChEBI" id="CHEBI:456216"/>
        <dbReference type="EC" id="2.7.1.15"/>
    </reaction>
</comment>
<comment type="subunit">
    <text evidence="12">Homodimer.</text>
</comment>
<dbReference type="InterPro" id="IPR029056">
    <property type="entry name" value="Ribokinase-like"/>
</dbReference>
<evidence type="ECO:0000256" key="5">
    <source>
        <dbReference type="ARBA" id="ARBA00022723"/>
    </source>
</evidence>
<feature type="binding site" evidence="12">
    <location>
        <position position="286"/>
    </location>
    <ligand>
        <name>K(+)</name>
        <dbReference type="ChEBI" id="CHEBI:29103"/>
    </ligand>
</feature>
<dbReference type="AlphaFoldDB" id="A0A0R2JWN9"/>
<gene>
    <name evidence="12" type="primary">rbsK</name>
    <name evidence="14" type="ORF">IV87_GL001082</name>
    <name evidence="15" type="ORF">SAMN04487973_1134</name>
</gene>